<dbReference type="GO" id="GO:0005886">
    <property type="term" value="C:plasma membrane"/>
    <property type="evidence" value="ECO:0007669"/>
    <property type="project" value="UniProtKB-SubCell"/>
</dbReference>
<dbReference type="GO" id="GO:0043262">
    <property type="term" value="F:ADP phosphatase activity"/>
    <property type="evidence" value="ECO:0007669"/>
    <property type="project" value="RHEA"/>
</dbReference>
<dbReference type="SMART" id="SM00098">
    <property type="entry name" value="alkPPc"/>
    <property type="match status" value="1"/>
</dbReference>
<dbReference type="InterPro" id="IPR001952">
    <property type="entry name" value="Alkaline_phosphatase"/>
</dbReference>
<evidence type="ECO:0000256" key="3">
    <source>
        <dbReference type="ARBA" id="ARBA00005984"/>
    </source>
</evidence>
<dbReference type="InterPro" id="IPR018299">
    <property type="entry name" value="Alkaline_phosphatase_AS"/>
</dbReference>
<dbReference type="GO" id="GO:0098552">
    <property type="term" value="C:side of membrane"/>
    <property type="evidence" value="ECO:0007669"/>
    <property type="project" value="UniProtKB-KW"/>
</dbReference>
<reference evidence="32" key="1">
    <citation type="submission" date="2011-10" db="EMBL/GenBank/DDBJ databases">
        <authorList>
            <consortium name="Soft-shell Turtle Genome Consortium"/>
        </authorList>
    </citation>
    <scope>NUCLEOTIDE SEQUENCE [LARGE SCALE GENOMIC DNA]</scope>
    <source>
        <strain evidence="32">Daiwa-1</strain>
    </source>
</reference>
<dbReference type="GO" id="GO:0016887">
    <property type="term" value="F:ATP hydrolysis activity"/>
    <property type="evidence" value="ECO:0007669"/>
    <property type="project" value="RHEA"/>
</dbReference>
<dbReference type="Gene3D" id="3.40.720.10">
    <property type="entry name" value="Alkaline Phosphatase, subunit A"/>
    <property type="match status" value="1"/>
</dbReference>
<keyword evidence="7" id="KW-0091">Biomineralization</keyword>
<evidence type="ECO:0000256" key="16">
    <source>
        <dbReference type="ARBA" id="ARBA00023157"/>
    </source>
</evidence>
<gene>
    <name evidence="31" type="primary">ALPL</name>
</gene>
<comment type="catalytic activity">
    <reaction evidence="23">
        <text>ATP + H2O = ADP + phosphate + H(+)</text>
        <dbReference type="Rhea" id="RHEA:13065"/>
        <dbReference type="ChEBI" id="CHEBI:15377"/>
        <dbReference type="ChEBI" id="CHEBI:15378"/>
        <dbReference type="ChEBI" id="CHEBI:30616"/>
        <dbReference type="ChEBI" id="CHEBI:43474"/>
        <dbReference type="ChEBI" id="CHEBI:456216"/>
    </reaction>
    <physiologicalReaction direction="left-to-right" evidence="23">
        <dbReference type="Rhea" id="RHEA:13066"/>
    </physiologicalReaction>
</comment>
<comment type="catalytic activity">
    <reaction evidence="19">
        <text>a phosphate monoester + H2O = an alcohol + phosphate</text>
        <dbReference type="Rhea" id="RHEA:15017"/>
        <dbReference type="ChEBI" id="CHEBI:15377"/>
        <dbReference type="ChEBI" id="CHEBI:30879"/>
        <dbReference type="ChEBI" id="CHEBI:43474"/>
        <dbReference type="ChEBI" id="CHEBI:67140"/>
        <dbReference type="EC" id="3.1.3.1"/>
    </reaction>
    <physiologicalReaction direction="left-to-right" evidence="19">
        <dbReference type="Rhea" id="RHEA:15018"/>
    </physiologicalReaction>
</comment>
<evidence type="ECO:0000256" key="26">
    <source>
        <dbReference type="ARBA" id="ARBA00049526"/>
    </source>
</evidence>
<evidence type="ECO:0000256" key="6">
    <source>
        <dbReference type="ARBA" id="ARBA00022553"/>
    </source>
</evidence>
<accession>K7F7R3</accession>
<dbReference type="InterPro" id="IPR017850">
    <property type="entry name" value="Alkaline_phosphatase_core_sf"/>
</dbReference>
<dbReference type="EC" id="3.1.3.1" evidence="30"/>
<dbReference type="GO" id="GO:0004427">
    <property type="term" value="F:inorganic diphosphate phosphatase activity"/>
    <property type="evidence" value="ECO:0007669"/>
    <property type="project" value="RHEA"/>
</dbReference>
<dbReference type="GO" id="GO:0055074">
    <property type="term" value="P:calcium ion homeostasis"/>
    <property type="evidence" value="ECO:0007669"/>
    <property type="project" value="Ensembl"/>
</dbReference>
<keyword evidence="5" id="KW-1003">Cell membrane</keyword>
<evidence type="ECO:0000256" key="12">
    <source>
        <dbReference type="ARBA" id="ARBA00022833"/>
    </source>
</evidence>
<dbReference type="EMBL" id="AGCU01024126">
    <property type="status" value="NOT_ANNOTATED_CDS"/>
    <property type="molecule type" value="Genomic_DNA"/>
</dbReference>
<keyword evidence="12 28" id="KW-0862">Zinc</keyword>
<feature type="binding site" evidence="28">
    <location>
        <position position="115"/>
    </location>
    <ligand>
        <name>Mg(2+)</name>
        <dbReference type="ChEBI" id="CHEBI:18420"/>
    </ligand>
</feature>
<dbReference type="PRINTS" id="PR00113">
    <property type="entry name" value="ALKPHPHTASE"/>
</dbReference>
<comment type="catalytic activity">
    <reaction evidence="20">
        <text>AMP + H2O = adenosine + phosphate</text>
        <dbReference type="Rhea" id="RHEA:29375"/>
        <dbReference type="ChEBI" id="CHEBI:15377"/>
        <dbReference type="ChEBI" id="CHEBI:16335"/>
        <dbReference type="ChEBI" id="CHEBI:43474"/>
        <dbReference type="ChEBI" id="CHEBI:456215"/>
    </reaction>
    <physiologicalReaction direction="left-to-right" evidence="20">
        <dbReference type="Rhea" id="RHEA:29376"/>
    </physiologicalReaction>
</comment>
<keyword evidence="9 28" id="KW-0479">Metal-binding</keyword>
<dbReference type="EMBL" id="AGCU01024132">
    <property type="status" value="NOT_ANNOTATED_CDS"/>
    <property type="molecule type" value="Genomic_DNA"/>
</dbReference>
<dbReference type="AlphaFoldDB" id="K7F7R3"/>
<organism evidence="31 32">
    <name type="scientific">Pelodiscus sinensis</name>
    <name type="common">Chinese softshell turtle</name>
    <name type="synonym">Trionyx sinensis</name>
    <dbReference type="NCBI Taxonomy" id="13735"/>
    <lineage>
        <taxon>Eukaryota</taxon>
        <taxon>Metazoa</taxon>
        <taxon>Chordata</taxon>
        <taxon>Craniata</taxon>
        <taxon>Vertebrata</taxon>
        <taxon>Euteleostomi</taxon>
        <taxon>Archelosauria</taxon>
        <taxon>Testudinata</taxon>
        <taxon>Testudines</taxon>
        <taxon>Cryptodira</taxon>
        <taxon>Trionychia</taxon>
        <taxon>Trionychidae</taxon>
        <taxon>Pelodiscus</taxon>
    </lineage>
</organism>
<evidence type="ECO:0000256" key="10">
    <source>
        <dbReference type="ARBA" id="ARBA00022729"/>
    </source>
</evidence>
<comment type="subcellular location">
    <subcellularLocation>
        <location evidence="2">Cell membrane</location>
        <topology evidence="2">Lipid-anchor</topology>
        <topology evidence="2">GPI-anchor</topology>
    </subcellularLocation>
    <subcellularLocation>
        <location evidence="21">Extracellular vesicle membrane</location>
        <topology evidence="21">Lipid-anchor</topology>
        <topology evidence="21">GPI-anchor</topology>
    </subcellularLocation>
</comment>
<keyword evidence="10" id="KW-0732">Signal</keyword>
<dbReference type="OMA" id="YQLMHNV"/>
<keyword evidence="16" id="KW-1015">Disulfide bond</keyword>
<evidence type="ECO:0000256" key="15">
    <source>
        <dbReference type="ARBA" id="ARBA00023136"/>
    </source>
</evidence>
<comment type="catalytic activity">
    <reaction evidence="22">
        <text>diphosphate + H2O = 2 phosphate + H(+)</text>
        <dbReference type="Rhea" id="RHEA:24576"/>
        <dbReference type="ChEBI" id="CHEBI:15377"/>
        <dbReference type="ChEBI" id="CHEBI:15378"/>
        <dbReference type="ChEBI" id="CHEBI:33019"/>
        <dbReference type="ChEBI" id="CHEBI:43474"/>
    </reaction>
    <physiologicalReaction direction="left-to-right" evidence="22">
        <dbReference type="Rhea" id="RHEA:24577"/>
    </physiologicalReaction>
</comment>
<evidence type="ECO:0000256" key="4">
    <source>
        <dbReference type="ARBA" id="ARBA00011738"/>
    </source>
</evidence>
<dbReference type="PANTHER" id="PTHR11596:SF74">
    <property type="entry name" value="ALKALINE PHOSPHATASE, TISSUE-NONSPECIFIC ISOZYME"/>
    <property type="match status" value="1"/>
</dbReference>
<evidence type="ECO:0000313" key="31">
    <source>
        <dbReference type="Ensembl" id="ENSPSIP00000004073.1"/>
    </source>
</evidence>
<dbReference type="GO" id="GO:0005509">
    <property type="term" value="F:calcium ion binding"/>
    <property type="evidence" value="ECO:0007669"/>
    <property type="project" value="Ensembl"/>
</dbReference>
<evidence type="ECO:0000256" key="18">
    <source>
        <dbReference type="ARBA" id="ARBA00023288"/>
    </source>
</evidence>
<feature type="binding site" evidence="28">
    <location>
        <position position="113"/>
    </location>
    <ligand>
        <name>Mg(2+)</name>
        <dbReference type="ChEBI" id="CHEBI:18420"/>
    </ligand>
</feature>
<evidence type="ECO:0000256" key="5">
    <source>
        <dbReference type="ARBA" id="ARBA00022475"/>
    </source>
</evidence>
<feature type="binding site" evidence="28">
    <location>
        <position position="321"/>
    </location>
    <ligand>
        <name>Zn(2+)</name>
        <dbReference type="ChEBI" id="CHEBI:29105"/>
        <label>2</label>
    </ligand>
</feature>
<dbReference type="EMBL" id="AGCU01024128">
    <property type="status" value="NOT_ANNOTATED_CDS"/>
    <property type="molecule type" value="Genomic_DNA"/>
</dbReference>
<evidence type="ECO:0000256" key="30">
    <source>
        <dbReference type="RuleBase" id="RU003947"/>
    </source>
</evidence>
<dbReference type="STRING" id="13735.ENSPSIP00000004073"/>
<comment type="catalytic activity">
    <reaction evidence="26">
        <text>ADP + H2O = AMP + phosphate + H(+)</text>
        <dbReference type="Rhea" id="RHEA:61436"/>
        <dbReference type="ChEBI" id="CHEBI:15377"/>
        <dbReference type="ChEBI" id="CHEBI:15378"/>
        <dbReference type="ChEBI" id="CHEBI:43474"/>
        <dbReference type="ChEBI" id="CHEBI:456215"/>
        <dbReference type="ChEBI" id="CHEBI:456216"/>
    </reaction>
    <physiologicalReaction direction="left-to-right" evidence="26">
        <dbReference type="Rhea" id="RHEA:61437"/>
    </physiologicalReaction>
</comment>
<keyword evidence="32" id="KW-1185">Reference proteome</keyword>
<evidence type="ECO:0000256" key="27">
    <source>
        <dbReference type="PIRSR" id="PIRSR601952-1"/>
    </source>
</evidence>
<dbReference type="GO" id="GO:0033280">
    <property type="term" value="P:response to vitamin D"/>
    <property type="evidence" value="ECO:0007669"/>
    <property type="project" value="Ensembl"/>
</dbReference>
<sequence>GMGVSTITAARILKGQLQNKMGEEHMWLYLSPTTPVSALPETYNTNAQVPDSAGTATAYLCGVKANEGTVGVSAAVTRAQCNTTAGNEVTSILKWAKEAGKSVGIVTTTRVNHATPSAAYAHSANRDWYSDSEMPPEAIQQGCKDLAQQLVENIPDMEVILGGGRKYMFPKNTSDVEYPSEDKHQGTRLDGQNLVDVWRAKKPKDKHTRYVWNRTELLALDPKDVDFLLGLFEPMDMMYELDRDAETDPSLTEMVQVALKILQRNPRGFFLLVEGGSAPGGRRKGTGSKRHLPEIHWLDSTLERLGNQSAWEQGNGRVAADDFRVNVTSLKFTGWTPQSLVLFCLAPMHSDVDKMPFTAILYGNGPGYKVVSGERENVSAVDYAHANYQAQSAVPLRQETHGGEDVAIFAKGPMAHLLHGVREQNYIPHAMAYAACIGQNTGHCRSGAHHSTAGLLPCLSTLAPLLLL</sequence>
<evidence type="ECO:0000256" key="25">
    <source>
        <dbReference type="ARBA" id="ARBA00049444"/>
    </source>
</evidence>
<reference evidence="31" key="3">
    <citation type="submission" date="2025-08" db="UniProtKB">
        <authorList>
            <consortium name="Ensembl"/>
        </authorList>
    </citation>
    <scope>IDENTIFICATION</scope>
</reference>
<comment type="catalytic activity">
    <reaction evidence="25">
        <text>pyridoxal 5'-phosphate + H2O = pyridoxal + phosphate</text>
        <dbReference type="Rhea" id="RHEA:20533"/>
        <dbReference type="ChEBI" id="CHEBI:15377"/>
        <dbReference type="ChEBI" id="CHEBI:17310"/>
        <dbReference type="ChEBI" id="CHEBI:43474"/>
        <dbReference type="ChEBI" id="CHEBI:597326"/>
    </reaction>
    <physiologicalReaction direction="left-to-right" evidence="25">
        <dbReference type="Rhea" id="RHEA:20534"/>
    </physiologicalReaction>
</comment>
<evidence type="ECO:0000256" key="8">
    <source>
        <dbReference type="ARBA" id="ARBA00022622"/>
    </source>
</evidence>
<keyword evidence="15" id="KW-0472">Membrane</keyword>
<keyword evidence="6" id="KW-0597">Phosphoprotein</keyword>
<evidence type="ECO:0000256" key="11">
    <source>
        <dbReference type="ARBA" id="ARBA00022801"/>
    </source>
</evidence>
<proteinExistence type="inferred from homology"/>
<dbReference type="Proteomes" id="UP000007267">
    <property type="component" value="Unassembled WGS sequence"/>
</dbReference>
<evidence type="ECO:0000256" key="22">
    <source>
        <dbReference type="ARBA" id="ARBA00048097"/>
    </source>
</evidence>
<evidence type="ECO:0000256" key="14">
    <source>
        <dbReference type="ARBA" id="ARBA00022842"/>
    </source>
</evidence>
<reference evidence="32" key="2">
    <citation type="journal article" date="2013" name="Nat. Genet.">
        <title>The draft genomes of soft-shell turtle and green sea turtle yield insights into the development and evolution of the turtle-specific body plan.</title>
        <authorList>
            <person name="Wang Z."/>
            <person name="Pascual-Anaya J."/>
            <person name="Zadissa A."/>
            <person name="Li W."/>
            <person name="Niimura Y."/>
            <person name="Huang Z."/>
            <person name="Li C."/>
            <person name="White S."/>
            <person name="Xiong Z."/>
            <person name="Fang D."/>
            <person name="Wang B."/>
            <person name="Ming Y."/>
            <person name="Chen Y."/>
            <person name="Zheng Y."/>
            <person name="Kuraku S."/>
            <person name="Pignatelli M."/>
            <person name="Herrero J."/>
            <person name="Beal K."/>
            <person name="Nozawa M."/>
            <person name="Li Q."/>
            <person name="Wang J."/>
            <person name="Zhang H."/>
            <person name="Yu L."/>
            <person name="Shigenobu S."/>
            <person name="Wang J."/>
            <person name="Liu J."/>
            <person name="Flicek P."/>
            <person name="Searle S."/>
            <person name="Wang J."/>
            <person name="Kuratani S."/>
            <person name="Yin Y."/>
            <person name="Aken B."/>
            <person name="Zhang G."/>
            <person name="Irie N."/>
        </authorList>
    </citation>
    <scope>NUCLEOTIDE SEQUENCE [LARGE SCALE GENOMIC DNA]</scope>
    <source>
        <strain evidence="32">Daiwa-1</strain>
    </source>
</reference>
<dbReference type="EMBL" id="AGCU01024134">
    <property type="status" value="NOT_ANNOTATED_CDS"/>
    <property type="molecule type" value="Genomic_DNA"/>
</dbReference>
<evidence type="ECO:0000256" key="9">
    <source>
        <dbReference type="ARBA" id="ARBA00022723"/>
    </source>
</evidence>
<comment type="cofactor">
    <cofactor evidence="1">
        <name>Ca(2+)</name>
        <dbReference type="ChEBI" id="CHEBI:29108"/>
    </cofactor>
</comment>
<dbReference type="GO" id="GO:0004035">
    <property type="term" value="F:alkaline phosphatase activity"/>
    <property type="evidence" value="ECO:0007669"/>
    <property type="project" value="UniProtKB-EC"/>
</dbReference>
<keyword evidence="11 30" id="KW-0378">Hydrolase</keyword>
<evidence type="ECO:0000256" key="21">
    <source>
        <dbReference type="ARBA" id="ARBA00037828"/>
    </source>
</evidence>
<comment type="cofactor">
    <cofactor evidence="28">
        <name>Zn(2+)</name>
        <dbReference type="ChEBI" id="CHEBI:29105"/>
    </cofactor>
    <text evidence="28">Binds 2 Zn(2+) ions.</text>
</comment>
<dbReference type="GO" id="GO:0031214">
    <property type="term" value="P:biomineral tissue development"/>
    <property type="evidence" value="ECO:0007669"/>
    <property type="project" value="UniProtKB-KW"/>
</dbReference>
<dbReference type="PROSITE" id="PS00123">
    <property type="entry name" value="ALKALINE_PHOSPHATASE"/>
    <property type="match status" value="1"/>
</dbReference>
<dbReference type="HOGENOM" id="CLU_008539_4_0_1"/>
<comment type="similarity">
    <text evidence="3 29">Belongs to the alkaline phosphatase family.</text>
</comment>
<dbReference type="EMBL" id="AGCU01024133">
    <property type="status" value="NOT_ANNOTATED_CDS"/>
    <property type="molecule type" value="Genomic_DNA"/>
</dbReference>
<evidence type="ECO:0000256" key="28">
    <source>
        <dbReference type="PIRSR" id="PIRSR601952-2"/>
    </source>
</evidence>
<feature type="active site" description="Phosphoserine intermediate" evidence="27">
    <location>
        <position position="52"/>
    </location>
</feature>
<keyword evidence="14 28" id="KW-0460">Magnesium</keyword>
<dbReference type="Ensembl" id="ENSPSIT00000004096.1">
    <property type="protein sequence ID" value="ENSPSIP00000004073.1"/>
    <property type="gene ID" value="ENSPSIG00000003830.1"/>
</dbReference>
<comment type="subunit">
    <text evidence="4">Homodimer.</text>
</comment>
<dbReference type="FunFam" id="3.40.720.10:FF:000008">
    <property type="entry name" value="Alkaline phosphatase"/>
    <property type="match status" value="1"/>
</dbReference>
<dbReference type="Pfam" id="PF00245">
    <property type="entry name" value="Alk_phosphatase"/>
    <property type="match status" value="1"/>
</dbReference>
<feature type="binding site" evidence="28">
    <location>
        <position position="274"/>
    </location>
    <ligand>
        <name>Mg(2+)</name>
        <dbReference type="ChEBI" id="CHEBI:18420"/>
    </ligand>
</feature>
<keyword evidence="8" id="KW-0336">GPI-anchor</keyword>
<dbReference type="EMBL" id="AGCU01024129">
    <property type="status" value="NOT_ANNOTATED_CDS"/>
    <property type="molecule type" value="Genomic_DNA"/>
</dbReference>
<reference evidence="31" key="4">
    <citation type="submission" date="2025-09" db="UniProtKB">
        <authorList>
            <consortium name="Ensembl"/>
        </authorList>
    </citation>
    <scope>IDENTIFICATION</scope>
</reference>
<evidence type="ECO:0000256" key="29">
    <source>
        <dbReference type="RuleBase" id="RU003946"/>
    </source>
</evidence>
<dbReference type="GO" id="GO:0033883">
    <property type="term" value="F:pyridoxal phosphatase activity"/>
    <property type="evidence" value="ECO:0007669"/>
    <property type="project" value="Ensembl"/>
</dbReference>
<feature type="binding site" evidence="28">
    <location>
        <position position="401"/>
    </location>
    <ligand>
        <name>Zn(2+)</name>
        <dbReference type="ChEBI" id="CHEBI:29105"/>
        <label>2</label>
    </ligand>
</feature>
<dbReference type="PANTHER" id="PTHR11596">
    <property type="entry name" value="ALKALINE PHOSPHATASE"/>
    <property type="match status" value="1"/>
</dbReference>
<comment type="cofactor">
    <cofactor evidence="28">
        <name>Mg(2+)</name>
        <dbReference type="ChEBI" id="CHEBI:18420"/>
    </cofactor>
    <text evidence="28">Binds 1 Mg(2+) ion.</text>
</comment>
<protein>
    <recommendedName>
        <fullName evidence="30">Alkaline phosphatase</fullName>
        <ecNumber evidence="30">3.1.3.1</ecNumber>
    </recommendedName>
</protein>
<evidence type="ECO:0000256" key="19">
    <source>
        <dbReference type="ARBA" id="ARBA00036105"/>
    </source>
</evidence>
<evidence type="ECO:0000256" key="23">
    <source>
        <dbReference type="ARBA" id="ARBA00048778"/>
    </source>
</evidence>
<dbReference type="EMBL" id="AGCU01024130">
    <property type="status" value="NOT_ANNOTATED_CDS"/>
    <property type="molecule type" value="Genomic_DNA"/>
</dbReference>
<dbReference type="EMBL" id="AGCU01024127">
    <property type="status" value="NOT_ANNOTATED_CDS"/>
    <property type="molecule type" value="Genomic_DNA"/>
</dbReference>
<dbReference type="EMBL" id="AGCU01024125">
    <property type="status" value="NOT_ANNOTATED_CDS"/>
    <property type="molecule type" value="Genomic_DNA"/>
</dbReference>
<dbReference type="SUPFAM" id="SSF53649">
    <property type="entry name" value="Alkaline phosphatase-like"/>
    <property type="match status" value="1"/>
</dbReference>
<evidence type="ECO:0000256" key="17">
    <source>
        <dbReference type="ARBA" id="ARBA00023180"/>
    </source>
</evidence>
<evidence type="ECO:0000313" key="32">
    <source>
        <dbReference type="Proteomes" id="UP000007267"/>
    </source>
</evidence>
<dbReference type="GO" id="GO:0052732">
    <property type="term" value="F:phosphoethanolamine phosphatase activity"/>
    <property type="evidence" value="ECO:0007669"/>
    <property type="project" value="Ensembl"/>
</dbReference>
<evidence type="ECO:0000256" key="20">
    <source>
        <dbReference type="ARBA" id="ARBA00036923"/>
    </source>
</evidence>
<dbReference type="EMBL" id="AGCU01024131">
    <property type="status" value="NOT_ANNOTATED_CDS"/>
    <property type="molecule type" value="Genomic_DNA"/>
</dbReference>
<name>K7F7R3_PELSI</name>
<evidence type="ECO:0000256" key="1">
    <source>
        <dbReference type="ARBA" id="ARBA00001913"/>
    </source>
</evidence>
<keyword evidence="17" id="KW-0325">Glycoprotein</keyword>
<dbReference type="CDD" id="cd16012">
    <property type="entry name" value="ALP"/>
    <property type="match status" value="1"/>
</dbReference>
<comment type="catalytic activity">
    <reaction evidence="24">
        <text>phosphoethanolamine + H2O = ethanolamine + phosphate</text>
        <dbReference type="Rhea" id="RHEA:16089"/>
        <dbReference type="ChEBI" id="CHEBI:15377"/>
        <dbReference type="ChEBI" id="CHEBI:43474"/>
        <dbReference type="ChEBI" id="CHEBI:57603"/>
        <dbReference type="ChEBI" id="CHEBI:58190"/>
    </reaction>
    <physiologicalReaction direction="left-to-right" evidence="24">
        <dbReference type="Rhea" id="RHEA:16090"/>
    </physiologicalReaction>
</comment>
<evidence type="ECO:0000256" key="7">
    <source>
        <dbReference type="ARBA" id="ARBA00022591"/>
    </source>
</evidence>
<dbReference type="GeneTree" id="ENSGT00950000183063"/>
<keyword evidence="13" id="KW-0106">Calcium</keyword>
<evidence type="ECO:0000256" key="13">
    <source>
        <dbReference type="ARBA" id="ARBA00022837"/>
    </source>
</evidence>
<evidence type="ECO:0000256" key="2">
    <source>
        <dbReference type="ARBA" id="ARBA00004609"/>
    </source>
</evidence>
<dbReference type="eggNOG" id="KOG4126">
    <property type="taxonomic scope" value="Eukaryota"/>
</dbReference>
<keyword evidence="18" id="KW-0449">Lipoprotein</keyword>
<evidence type="ECO:0000256" key="24">
    <source>
        <dbReference type="ARBA" id="ARBA00048929"/>
    </source>
</evidence>